<reference evidence="1 2" key="1">
    <citation type="submission" date="2024-01" db="EMBL/GenBank/DDBJ databases">
        <title>The genomes of 5 underutilized Papilionoideae crops provide insights into root nodulation and disease resistanc.</title>
        <authorList>
            <person name="Jiang F."/>
        </authorList>
    </citation>
    <scope>NUCLEOTIDE SEQUENCE [LARGE SCALE GENOMIC DNA]</scope>
    <source>
        <strain evidence="1">DUOXIRENSHENG_FW03</strain>
        <tissue evidence="1">Leaves</tissue>
    </source>
</reference>
<proteinExistence type="predicted"/>
<organism evidence="1 2">
    <name type="scientific">Psophocarpus tetragonolobus</name>
    <name type="common">Winged bean</name>
    <name type="synonym">Dolichos tetragonolobus</name>
    <dbReference type="NCBI Taxonomy" id="3891"/>
    <lineage>
        <taxon>Eukaryota</taxon>
        <taxon>Viridiplantae</taxon>
        <taxon>Streptophyta</taxon>
        <taxon>Embryophyta</taxon>
        <taxon>Tracheophyta</taxon>
        <taxon>Spermatophyta</taxon>
        <taxon>Magnoliopsida</taxon>
        <taxon>eudicotyledons</taxon>
        <taxon>Gunneridae</taxon>
        <taxon>Pentapetalae</taxon>
        <taxon>rosids</taxon>
        <taxon>fabids</taxon>
        <taxon>Fabales</taxon>
        <taxon>Fabaceae</taxon>
        <taxon>Papilionoideae</taxon>
        <taxon>50 kb inversion clade</taxon>
        <taxon>NPAAA clade</taxon>
        <taxon>indigoferoid/millettioid clade</taxon>
        <taxon>Phaseoleae</taxon>
        <taxon>Psophocarpus</taxon>
    </lineage>
</organism>
<name>A0AAN9T3N6_PSOTE</name>
<dbReference type="AlphaFoldDB" id="A0AAN9T3N6"/>
<gene>
    <name evidence="1" type="ORF">VNO78_03767</name>
</gene>
<dbReference type="Proteomes" id="UP001386955">
    <property type="component" value="Unassembled WGS sequence"/>
</dbReference>
<dbReference type="EMBL" id="JAYMYS010000001">
    <property type="protein sequence ID" value="KAK7412314.1"/>
    <property type="molecule type" value="Genomic_DNA"/>
</dbReference>
<accession>A0AAN9T3N6</accession>
<protein>
    <submittedName>
        <fullName evidence="1">Uncharacterized protein</fullName>
    </submittedName>
</protein>
<dbReference type="PANTHER" id="PTHR48451:SF1">
    <property type="entry name" value="DUF4218 DOMAIN-CONTAINING PROTEIN"/>
    <property type="match status" value="1"/>
</dbReference>
<keyword evidence="2" id="KW-1185">Reference proteome</keyword>
<evidence type="ECO:0000313" key="1">
    <source>
        <dbReference type="EMBL" id="KAK7412314.1"/>
    </source>
</evidence>
<sequence>MTRFNQGGRVDDDPIESLSSLFPNVGKPIGGSSYFTLTPTEWKQAHRHVLINCEEVNKFIEEFRTITKKKLRGRTRLSSEIEKEIHRGFVDWFMRYLPHHSSHASPNDESLPYDDLQDLDRQTLVSEQGLSYSREKQQYWKVQVRNSEGEIIERPMKAR</sequence>
<dbReference type="PANTHER" id="PTHR48451">
    <property type="entry name" value="DUF4218 DOMAIN-CONTAINING PROTEIN"/>
    <property type="match status" value="1"/>
</dbReference>
<comment type="caution">
    <text evidence="1">The sequence shown here is derived from an EMBL/GenBank/DDBJ whole genome shotgun (WGS) entry which is preliminary data.</text>
</comment>
<evidence type="ECO:0000313" key="2">
    <source>
        <dbReference type="Proteomes" id="UP001386955"/>
    </source>
</evidence>